<dbReference type="Proteomes" id="UP001500556">
    <property type="component" value="Unassembled WGS sequence"/>
</dbReference>
<evidence type="ECO:0000256" key="1">
    <source>
        <dbReference type="ARBA" id="ARBA00005384"/>
    </source>
</evidence>
<dbReference type="RefSeq" id="WP_345501065.1">
    <property type="nucleotide sequence ID" value="NZ_BAABLO010000001.1"/>
</dbReference>
<dbReference type="Pfam" id="PF00155">
    <property type="entry name" value="Aminotran_1_2"/>
    <property type="match status" value="1"/>
</dbReference>
<gene>
    <name evidence="7" type="ORF">GCM10025782_05960</name>
</gene>
<dbReference type="Gene3D" id="3.40.640.10">
    <property type="entry name" value="Type I PLP-dependent aspartate aminotransferase-like (Major domain)"/>
    <property type="match status" value="1"/>
</dbReference>
<dbReference type="InterPro" id="IPR004839">
    <property type="entry name" value="Aminotransferase_I/II_large"/>
</dbReference>
<dbReference type="InterPro" id="IPR015424">
    <property type="entry name" value="PyrdxlP-dep_Trfase"/>
</dbReference>
<organism evidence="7 8">
    <name type="scientific">Pedococcus ginsenosidimutans</name>
    <dbReference type="NCBI Taxonomy" id="490570"/>
    <lineage>
        <taxon>Bacteria</taxon>
        <taxon>Bacillati</taxon>
        <taxon>Actinomycetota</taxon>
        <taxon>Actinomycetes</taxon>
        <taxon>Micrococcales</taxon>
        <taxon>Intrasporangiaceae</taxon>
        <taxon>Pedococcus</taxon>
    </lineage>
</organism>
<dbReference type="EMBL" id="BAABLO010000001">
    <property type="protein sequence ID" value="GAA4712680.1"/>
    <property type="molecule type" value="Genomic_DNA"/>
</dbReference>
<dbReference type="PANTHER" id="PTHR46577">
    <property type="entry name" value="HTH-TYPE TRANSCRIPTIONAL REGULATORY PROTEIN GABR"/>
    <property type="match status" value="1"/>
</dbReference>
<dbReference type="GO" id="GO:0008483">
    <property type="term" value="F:transaminase activity"/>
    <property type="evidence" value="ECO:0007669"/>
    <property type="project" value="UniProtKB-KW"/>
</dbReference>
<dbReference type="SUPFAM" id="SSF46785">
    <property type="entry name" value="Winged helix' DNA-binding domain"/>
    <property type="match status" value="1"/>
</dbReference>
<keyword evidence="7" id="KW-0032">Aminotransferase</keyword>
<proteinExistence type="inferred from homology"/>
<dbReference type="CDD" id="cd00609">
    <property type="entry name" value="AAT_like"/>
    <property type="match status" value="1"/>
</dbReference>
<evidence type="ECO:0000313" key="7">
    <source>
        <dbReference type="EMBL" id="GAA4712680.1"/>
    </source>
</evidence>
<keyword evidence="8" id="KW-1185">Reference proteome</keyword>
<keyword evidence="7" id="KW-0808">Transferase</keyword>
<dbReference type="InterPro" id="IPR000524">
    <property type="entry name" value="Tscrpt_reg_HTH_GntR"/>
</dbReference>
<dbReference type="InterPro" id="IPR036390">
    <property type="entry name" value="WH_DNA-bd_sf"/>
</dbReference>
<comment type="caution">
    <text evidence="7">The sequence shown here is derived from an EMBL/GenBank/DDBJ whole genome shotgun (WGS) entry which is preliminary data.</text>
</comment>
<feature type="domain" description="HTH gntR-type" evidence="6">
    <location>
        <begin position="3"/>
        <end position="69"/>
    </location>
</feature>
<dbReference type="PROSITE" id="PS50949">
    <property type="entry name" value="HTH_GNTR"/>
    <property type="match status" value="1"/>
</dbReference>
<dbReference type="Gene3D" id="3.90.1150.10">
    <property type="entry name" value="Aspartate Aminotransferase, domain 1"/>
    <property type="match status" value="1"/>
</dbReference>
<dbReference type="InterPro" id="IPR051446">
    <property type="entry name" value="HTH_trans_reg/aminotransferase"/>
</dbReference>
<reference evidence="8" key="1">
    <citation type="journal article" date="2019" name="Int. J. Syst. Evol. Microbiol.">
        <title>The Global Catalogue of Microorganisms (GCM) 10K type strain sequencing project: providing services to taxonomists for standard genome sequencing and annotation.</title>
        <authorList>
            <consortium name="The Broad Institute Genomics Platform"/>
            <consortium name="The Broad Institute Genome Sequencing Center for Infectious Disease"/>
            <person name="Wu L."/>
            <person name="Ma J."/>
        </authorList>
    </citation>
    <scope>NUCLEOTIDE SEQUENCE [LARGE SCALE GENOMIC DNA]</scope>
    <source>
        <strain evidence="8">JCM 18961</strain>
    </source>
</reference>
<evidence type="ECO:0000256" key="3">
    <source>
        <dbReference type="ARBA" id="ARBA00023015"/>
    </source>
</evidence>
<name>A0ABP8XR01_9MICO</name>
<keyword evidence="4" id="KW-0238">DNA-binding</keyword>
<protein>
    <submittedName>
        <fullName evidence="7">PLP-dependent aminotransferase family protein</fullName>
    </submittedName>
</protein>
<evidence type="ECO:0000256" key="4">
    <source>
        <dbReference type="ARBA" id="ARBA00023125"/>
    </source>
</evidence>
<comment type="similarity">
    <text evidence="1">In the C-terminal section; belongs to the class-I pyridoxal-phosphate-dependent aminotransferase family.</text>
</comment>
<dbReference type="Pfam" id="PF00392">
    <property type="entry name" value="GntR"/>
    <property type="match status" value="1"/>
</dbReference>
<dbReference type="PANTHER" id="PTHR46577:SF1">
    <property type="entry name" value="HTH-TYPE TRANSCRIPTIONAL REGULATORY PROTEIN GABR"/>
    <property type="match status" value="1"/>
</dbReference>
<keyword evidence="2" id="KW-0663">Pyridoxal phosphate</keyword>
<dbReference type="InterPro" id="IPR036388">
    <property type="entry name" value="WH-like_DNA-bd_sf"/>
</dbReference>
<keyword evidence="3" id="KW-0805">Transcription regulation</keyword>
<accession>A0ABP8XR01</accession>
<sequence>MNNDSAARIVAVLRSWIEAAPPGAQLPSNRTLVTRHGASPVTVQKAVRQLSALGLVETRPGVGTFVRTVRSSRPADLGWQTAALGAPRTRARGISATQRATVPDAIALHSGYPARELLPERLVRAALARAARTETAMTSSPAAGLPELQSWFAGQVAAAVPGTAAPAPREALITPGSQSGLSSVFRALVGPGQPLLVESPTYWGAILAAEQTGVVLVPVPSGAGGPDPEDVDRAFAATGARAFYAQPGFANPTGAQWSPDTGRAVLDVVRRRGAFLIEDDWAHDLGIDDEVQPLVAQDHDGHVVYLRSLTKSVSPALRVAAVIARGPARERILADRASEAMYVSGLLQAAALDVVTQPGWSTHLRSMRLQLRARRDQLLESVRTGAPGLHVDQVPRGGLNLWARLPDGTDVQQLVRDCEARGLAIAGGDEWFPAEPSGPFVRLNFAAEDPARFPEAGRILGEALQRA</sequence>
<evidence type="ECO:0000313" key="8">
    <source>
        <dbReference type="Proteomes" id="UP001500556"/>
    </source>
</evidence>
<dbReference type="SUPFAM" id="SSF53383">
    <property type="entry name" value="PLP-dependent transferases"/>
    <property type="match status" value="1"/>
</dbReference>
<evidence type="ECO:0000256" key="5">
    <source>
        <dbReference type="ARBA" id="ARBA00023163"/>
    </source>
</evidence>
<keyword evidence="5" id="KW-0804">Transcription</keyword>
<evidence type="ECO:0000259" key="6">
    <source>
        <dbReference type="PROSITE" id="PS50949"/>
    </source>
</evidence>
<evidence type="ECO:0000256" key="2">
    <source>
        <dbReference type="ARBA" id="ARBA00022898"/>
    </source>
</evidence>
<dbReference type="Gene3D" id="1.10.10.10">
    <property type="entry name" value="Winged helix-like DNA-binding domain superfamily/Winged helix DNA-binding domain"/>
    <property type="match status" value="1"/>
</dbReference>
<dbReference type="InterPro" id="IPR015421">
    <property type="entry name" value="PyrdxlP-dep_Trfase_major"/>
</dbReference>
<dbReference type="InterPro" id="IPR015422">
    <property type="entry name" value="PyrdxlP-dep_Trfase_small"/>
</dbReference>
<dbReference type="SMART" id="SM00345">
    <property type="entry name" value="HTH_GNTR"/>
    <property type="match status" value="1"/>
</dbReference>
<dbReference type="CDD" id="cd07377">
    <property type="entry name" value="WHTH_GntR"/>
    <property type="match status" value="1"/>
</dbReference>